<comment type="catalytic activity">
    <reaction evidence="1">
        <text>Catalyzes the rearrangement of -S-S- bonds in proteins.</text>
        <dbReference type="EC" id="5.3.4.1"/>
    </reaction>
</comment>
<evidence type="ECO:0000256" key="8">
    <source>
        <dbReference type="ARBA" id="ARBA00023235"/>
    </source>
</evidence>
<dbReference type="NCBIfam" id="TIGR01130">
    <property type="entry name" value="ER_PDI_fam"/>
    <property type="match status" value="1"/>
</dbReference>
<accession>A0AAU9J5S8</accession>
<dbReference type="SUPFAM" id="SSF52833">
    <property type="entry name" value="Thioredoxin-like"/>
    <property type="match status" value="4"/>
</dbReference>
<protein>
    <recommendedName>
        <fullName evidence="4">protein disulfide-isomerase</fullName>
        <ecNumber evidence="4">5.3.4.1</ecNumber>
    </recommendedName>
</protein>
<dbReference type="CDD" id="cd02995">
    <property type="entry name" value="PDI_a_PDI_a'_C"/>
    <property type="match status" value="1"/>
</dbReference>
<keyword evidence="8" id="KW-0413">Isomerase</keyword>
<reference evidence="13" key="1">
    <citation type="submission" date="2021-09" db="EMBL/GenBank/DDBJ databases">
        <authorList>
            <consortium name="AG Swart"/>
            <person name="Singh M."/>
            <person name="Singh A."/>
            <person name="Seah K."/>
            <person name="Emmerich C."/>
        </authorList>
    </citation>
    <scope>NUCLEOTIDE SEQUENCE</scope>
    <source>
        <strain evidence="13">ATCC30299</strain>
    </source>
</reference>
<feature type="disulfide bond" description="Redox-active" evidence="10">
    <location>
        <begin position="383"/>
        <end position="386"/>
    </location>
</feature>
<dbReference type="GO" id="GO:0005788">
    <property type="term" value="C:endoplasmic reticulum lumen"/>
    <property type="evidence" value="ECO:0007669"/>
    <property type="project" value="UniProtKB-SubCell"/>
</dbReference>
<comment type="subcellular location">
    <subcellularLocation>
        <location evidence="2">Endoplasmic reticulum lumen</location>
    </subcellularLocation>
</comment>
<dbReference type="CDD" id="cd02981">
    <property type="entry name" value="PDI_b_family"/>
    <property type="match status" value="1"/>
</dbReference>
<feature type="signal peptide" evidence="11">
    <location>
        <begin position="1"/>
        <end position="16"/>
    </location>
</feature>
<evidence type="ECO:0000313" key="14">
    <source>
        <dbReference type="Proteomes" id="UP001162131"/>
    </source>
</evidence>
<evidence type="ECO:0000259" key="12">
    <source>
        <dbReference type="PROSITE" id="PS51352"/>
    </source>
</evidence>
<evidence type="ECO:0000256" key="9">
    <source>
        <dbReference type="ARBA" id="ARBA00023284"/>
    </source>
</evidence>
<dbReference type="PRINTS" id="PR00421">
    <property type="entry name" value="THIOREDOXIN"/>
</dbReference>
<keyword evidence="7" id="KW-0256">Endoplasmic reticulum</keyword>
<comment type="similarity">
    <text evidence="3">Belongs to the protein disulfide isomerase family.</text>
</comment>
<dbReference type="GO" id="GO:0003756">
    <property type="term" value="F:protein disulfide isomerase activity"/>
    <property type="evidence" value="ECO:0007669"/>
    <property type="project" value="UniProtKB-EC"/>
</dbReference>
<comment type="caution">
    <text evidence="13">The sequence shown here is derived from an EMBL/GenBank/DDBJ whole genome shotgun (WGS) entry which is preliminary data.</text>
</comment>
<evidence type="ECO:0000256" key="2">
    <source>
        <dbReference type="ARBA" id="ARBA00004319"/>
    </source>
</evidence>
<feature type="domain" description="Thioredoxin" evidence="12">
    <location>
        <begin position="13"/>
        <end position="128"/>
    </location>
</feature>
<keyword evidence="9 10" id="KW-0676">Redox-active center</keyword>
<evidence type="ECO:0000256" key="10">
    <source>
        <dbReference type="PIRSR" id="PIRSR605792-51"/>
    </source>
</evidence>
<evidence type="ECO:0000256" key="5">
    <source>
        <dbReference type="ARBA" id="ARBA00022729"/>
    </source>
</evidence>
<evidence type="ECO:0000256" key="7">
    <source>
        <dbReference type="ARBA" id="ARBA00022824"/>
    </source>
</evidence>
<dbReference type="GO" id="GO:0006457">
    <property type="term" value="P:protein folding"/>
    <property type="evidence" value="ECO:0007669"/>
    <property type="project" value="TreeGrafter"/>
</dbReference>
<keyword evidence="6" id="KW-0677">Repeat</keyword>
<dbReference type="PROSITE" id="PS51352">
    <property type="entry name" value="THIOREDOXIN_2"/>
    <property type="match status" value="2"/>
</dbReference>
<name>A0AAU9J5S8_9CILI</name>
<feature type="chain" id="PRO_5043572011" description="protein disulfide-isomerase" evidence="11">
    <location>
        <begin position="17"/>
        <end position="469"/>
    </location>
</feature>
<dbReference type="InterPro" id="IPR017937">
    <property type="entry name" value="Thioredoxin_CS"/>
</dbReference>
<dbReference type="Pfam" id="PF00085">
    <property type="entry name" value="Thioredoxin"/>
    <property type="match status" value="2"/>
</dbReference>
<keyword evidence="10" id="KW-1015">Disulfide bond</keyword>
<sequence>MLKHVSLLLLLGLAFCHDEPKNILKLTDDTFEEVLSTNPYVFVEFYSPWCAHCRYFDPLYSKVSTLFSENTPQVIISKIDATVHLEAAENYDISAYPTFKLFINKEPIDYTGPRSENGMINWIFKKINPPAWHLQSLDTVKAFLEDNKLAFVLFTTHGSAEEKIFEETAKTLEGSYYAISTDPEAAKEYGVNIPQLVVFKHYDDGKAEYKGEFNESDLTEFIEKHQLPWVMRFEGKAIEYVFGKENPCLFLFRKEEDSQYDELLQHISKHVKGEIFMTYADLWDSINIRLGNSIGVSPDSMPMAFIWHSETKKYMLSGEITEETLLQFLQDYKKGILPIYYKSEPVPEKDYDDNIKILVASTFEDIVYNSSLNVLVQFHAPWCGHCRTLTPEFKKVAERFSGTESIAVAMLDATKNEIPGHEITKFPTIKYFTTENKEGIEYNGSRDAESIIEFIKNNTPTQKQMKHDL</sequence>
<gene>
    <name evidence="13" type="ORF">BSTOLATCC_MIC27722</name>
</gene>
<dbReference type="PROSITE" id="PS00194">
    <property type="entry name" value="THIOREDOXIN_1"/>
    <property type="match status" value="2"/>
</dbReference>
<dbReference type="CDD" id="cd02961">
    <property type="entry name" value="PDI_a_family"/>
    <property type="match status" value="1"/>
</dbReference>
<evidence type="ECO:0000256" key="11">
    <source>
        <dbReference type="SAM" id="SignalP"/>
    </source>
</evidence>
<evidence type="ECO:0000256" key="3">
    <source>
        <dbReference type="ARBA" id="ARBA00006347"/>
    </source>
</evidence>
<feature type="domain" description="Thioredoxin" evidence="12">
    <location>
        <begin position="337"/>
        <end position="460"/>
    </location>
</feature>
<dbReference type="PANTHER" id="PTHR18929">
    <property type="entry name" value="PROTEIN DISULFIDE ISOMERASE"/>
    <property type="match status" value="1"/>
</dbReference>
<keyword evidence="5 11" id="KW-0732">Signal</keyword>
<organism evidence="13 14">
    <name type="scientific">Blepharisma stoltei</name>
    <dbReference type="NCBI Taxonomy" id="1481888"/>
    <lineage>
        <taxon>Eukaryota</taxon>
        <taxon>Sar</taxon>
        <taxon>Alveolata</taxon>
        <taxon>Ciliophora</taxon>
        <taxon>Postciliodesmatophora</taxon>
        <taxon>Heterotrichea</taxon>
        <taxon>Heterotrichida</taxon>
        <taxon>Blepharismidae</taxon>
        <taxon>Blepharisma</taxon>
    </lineage>
</organism>
<dbReference type="InterPro" id="IPR036249">
    <property type="entry name" value="Thioredoxin-like_sf"/>
</dbReference>
<dbReference type="Pfam" id="PF13848">
    <property type="entry name" value="Thioredoxin_6"/>
    <property type="match status" value="1"/>
</dbReference>
<proteinExistence type="inferred from homology"/>
<feature type="disulfide bond" description="Redox-active" evidence="10">
    <location>
        <begin position="50"/>
        <end position="53"/>
    </location>
</feature>
<dbReference type="AlphaFoldDB" id="A0AAU9J5S8"/>
<keyword evidence="14" id="KW-1185">Reference proteome</keyword>
<dbReference type="Proteomes" id="UP001162131">
    <property type="component" value="Unassembled WGS sequence"/>
</dbReference>
<dbReference type="InterPro" id="IPR013766">
    <property type="entry name" value="Thioredoxin_domain"/>
</dbReference>
<dbReference type="GO" id="GO:0034976">
    <property type="term" value="P:response to endoplasmic reticulum stress"/>
    <property type="evidence" value="ECO:0007669"/>
    <property type="project" value="TreeGrafter"/>
</dbReference>
<dbReference type="InterPro" id="IPR005792">
    <property type="entry name" value="Prot_disulphide_isomerase"/>
</dbReference>
<dbReference type="EMBL" id="CAJZBQ010000027">
    <property type="protein sequence ID" value="CAG9321154.1"/>
    <property type="molecule type" value="Genomic_DNA"/>
</dbReference>
<dbReference type="Gene3D" id="3.40.30.10">
    <property type="entry name" value="Glutaredoxin"/>
    <property type="match status" value="4"/>
</dbReference>
<evidence type="ECO:0000256" key="6">
    <source>
        <dbReference type="ARBA" id="ARBA00022737"/>
    </source>
</evidence>
<evidence type="ECO:0000256" key="4">
    <source>
        <dbReference type="ARBA" id="ARBA00012723"/>
    </source>
</evidence>
<dbReference type="EC" id="5.3.4.1" evidence="4"/>
<evidence type="ECO:0000313" key="13">
    <source>
        <dbReference type="EMBL" id="CAG9321154.1"/>
    </source>
</evidence>
<evidence type="ECO:0000256" key="1">
    <source>
        <dbReference type="ARBA" id="ARBA00001182"/>
    </source>
</evidence>